<feature type="transmembrane region" description="Helical" evidence="1">
    <location>
        <begin position="92"/>
        <end position="114"/>
    </location>
</feature>
<proteinExistence type="predicted"/>
<evidence type="ECO:0000313" key="3">
    <source>
        <dbReference type="Proteomes" id="UP000762676"/>
    </source>
</evidence>
<reference evidence="2 3" key="1">
    <citation type="journal article" date="2021" name="Elife">
        <title>Chloroplast acquisition without the gene transfer in kleptoplastic sea slugs, Plakobranchus ocellatus.</title>
        <authorList>
            <person name="Maeda T."/>
            <person name="Takahashi S."/>
            <person name="Yoshida T."/>
            <person name="Shimamura S."/>
            <person name="Takaki Y."/>
            <person name="Nagai Y."/>
            <person name="Toyoda A."/>
            <person name="Suzuki Y."/>
            <person name="Arimoto A."/>
            <person name="Ishii H."/>
            <person name="Satoh N."/>
            <person name="Nishiyama T."/>
            <person name="Hasebe M."/>
            <person name="Maruyama T."/>
            <person name="Minagawa J."/>
            <person name="Obokata J."/>
            <person name="Shigenobu S."/>
        </authorList>
    </citation>
    <scope>NUCLEOTIDE SEQUENCE [LARGE SCALE GENOMIC DNA]</scope>
</reference>
<dbReference type="Proteomes" id="UP000762676">
    <property type="component" value="Unassembled WGS sequence"/>
</dbReference>
<keyword evidence="1" id="KW-0472">Membrane</keyword>
<evidence type="ECO:0000313" key="2">
    <source>
        <dbReference type="EMBL" id="GFS22579.1"/>
    </source>
</evidence>
<protein>
    <recommendedName>
        <fullName evidence="4">Neurotransmitter-gated ion-channel transmembrane domain-containing protein</fullName>
    </recommendedName>
</protein>
<comment type="caution">
    <text evidence="2">The sequence shown here is derived from an EMBL/GenBank/DDBJ whole genome shotgun (WGS) entry which is preliminary data.</text>
</comment>
<sequence length="134" mass="15039">MSSGIFTPILYRKIYVIWDMKGLMKHQVNSTQKVTFYKLDVGFLSVQSDRTNTNTDCSQHAKTSDLCSDGLSADHTDTALTWQEVAKTLDTFLFMIMSIISAVSTFTAFLILFVGSEINKPQLEFKPQADSNNP</sequence>
<dbReference type="EMBL" id="BMAT01003262">
    <property type="protein sequence ID" value="GFS22579.1"/>
    <property type="molecule type" value="Genomic_DNA"/>
</dbReference>
<organism evidence="2 3">
    <name type="scientific">Elysia marginata</name>
    <dbReference type="NCBI Taxonomy" id="1093978"/>
    <lineage>
        <taxon>Eukaryota</taxon>
        <taxon>Metazoa</taxon>
        <taxon>Spiralia</taxon>
        <taxon>Lophotrochozoa</taxon>
        <taxon>Mollusca</taxon>
        <taxon>Gastropoda</taxon>
        <taxon>Heterobranchia</taxon>
        <taxon>Euthyneura</taxon>
        <taxon>Panpulmonata</taxon>
        <taxon>Sacoglossa</taxon>
        <taxon>Placobranchoidea</taxon>
        <taxon>Plakobranchidae</taxon>
        <taxon>Elysia</taxon>
    </lineage>
</organism>
<accession>A0AAV4JIS6</accession>
<keyword evidence="1" id="KW-1133">Transmembrane helix</keyword>
<keyword evidence="3" id="KW-1185">Reference proteome</keyword>
<name>A0AAV4JIS6_9GAST</name>
<keyword evidence="1" id="KW-0812">Transmembrane</keyword>
<evidence type="ECO:0000256" key="1">
    <source>
        <dbReference type="SAM" id="Phobius"/>
    </source>
</evidence>
<evidence type="ECO:0008006" key="4">
    <source>
        <dbReference type="Google" id="ProtNLM"/>
    </source>
</evidence>
<gene>
    <name evidence="2" type="ORF">ElyMa_001619400</name>
</gene>
<dbReference type="AlphaFoldDB" id="A0AAV4JIS6"/>